<protein>
    <recommendedName>
        <fullName evidence="8">Cytochrome c domain-containing protein</fullName>
    </recommendedName>
</protein>
<comment type="subcellular location">
    <subcellularLocation>
        <location evidence="1">Cell envelope</location>
    </subcellularLocation>
</comment>
<keyword evidence="2 7" id="KW-0349">Heme</keyword>
<dbReference type="InterPro" id="IPR036909">
    <property type="entry name" value="Cyt_c-like_dom_sf"/>
</dbReference>
<comment type="caution">
    <text evidence="9">The sequence shown here is derived from an EMBL/GenBank/DDBJ whole genome shotgun (WGS) entry which is preliminary data.</text>
</comment>
<evidence type="ECO:0000313" key="10">
    <source>
        <dbReference type="Proteomes" id="UP000223913"/>
    </source>
</evidence>
<dbReference type="GO" id="GO:0020037">
    <property type="term" value="F:heme binding"/>
    <property type="evidence" value="ECO:0007669"/>
    <property type="project" value="InterPro"/>
</dbReference>
<evidence type="ECO:0000313" key="9">
    <source>
        <dbReference type="EMBL" id="PHN01240.1"/>
    </source>
</evidence>
<dbReference type="GO" id="GO:0030313">
    <property type="term" value="C:cell envelope"/>
    <property type="evidence" value="ECO:0007669"/>
    <property type="project" value="UniProtKB-SubCell"/>
</dbReference>
<keyword evidence="3 7" id="KW-0479">Metal-binding</keyword>
<dbReference type="Proteomes" id="UP000223913">
    <property type="component" value="Unassembled WGS sequence"/>
</dbReference>
<evidence type="ECO:0000256" key="3">
    <source>
        <dbReference type="ARBA" id="ARBA00022723"/>
    </source>
</evidence>
<dbReference type="AlphaFoldDB" id="A0A2D0MYI8"/>
<evidence type="ECO:0000256" key="2">
    <source>
        <dbReference type="ARBA" id="ARBA00022617"/>
    </source>
</evidence>
<evidence type="ECO:0000256" key="4">
    <source>
        <dbReference type="ARBA" id="ARBA00022729"/>
    </source>
</evidence>
<sequence length="623" mass="70078">MKYLAVIGIMVAITLIGGGAANRSTLEKSLEKEIRKDLDQLLQQWEGFKSVQQQDPAERAARYQQLKRAYKTVEGFLAILLNTDELAQLNNSVHWVRRDAIYDARYPEAGALQLIERSLGGPVDTIGIQRIDSLLARTVGALEVGIDHWPKDWLFSLLLDQYRQYFLTLSGFDRLDPTEVISDYRAALRSHIRYLEWFGPEMTDAKAWNQALDQLRDLYAALEGTEFDQLDRAALLRDTLQPVWTSLQQLALQRFGAEIPAWTRTLNWKGASPFAENWLNRQEFLSDMPAGVELKDLEGLGELLFYDPILSGNNKRTCASCHKPQKAFSDGRSTSRGFDFSAGLERNAPSLINSVFNRYYKYDNSLASIQEQILSVVYHPQEFRTSMAEILAKLNTSESYRALFADCFSTAGGIDSNQVVTALTAYNGSLVSFGSPLDHYFRDRDTTLNPKAVAGYNLFMGKAMCGSCHFAPLFSGLQPPFFRRQEYHSHGIHLGVKWADLRDGDPGLEAHPPFAALAQDYRYYYKTPSLRNLAATAPYMHNGLFNDIRETLAYLFDPSRPHAANADFPPGALNLSNDEQEAIAAFLESLNDREVLRAYSEDILLPETDGTLAPAQRKAAGVY</sequence>
<keyword evidence="6 7" id="KW-0408">Iron</keyword>
<dbReference type="RefSeq" id="WP_099155370.1">
    <property type="nucleotide sequence ID" value="NZ_PDUD01000059.1"/>
</dbReference>
<dbReference type="SUPFAM" id="SSF46626">
    <property type="entry name" value="Cytochrome c"/>
    <property type="match status" value="2"/>
</dbReference>
<feature type="domain" description="Cytochrome c" evidence="8">
    <location>
        <begin position="296"/>
        <end position="431"/>
    </location>
</feature>
<keyword evidence="4" id="KW-0732">Signal</keyword>
<dbReference type="EMBL" id="PDUD01000059">
    <property type="protein sequence ID" value="PHN01240.1"/>
    <property type="molecule type" value="Genomic_DNA"/>
</dbReference>
<evidence type="ECO:0000256" key="5">
    <source>
        <dbReference type="ARBA" id="ARBA00023002"/>
    </source>
</evidence>
<name>A0A2D0MYI8_FLAN2</name>
<dbReference type="PROSITE" id="PS51007">
    <property type="entry name" value="CYTC"/>
    <property type="match status" value="2"/>
</dbReference>
<evidence type="ECO:0000256" key="7">
    <source>
        <dbReference type="PROSITE-ProRule" id="PRU00433"/>
    </source>
</evidence>
<dbReference type="Pfam" id="PF03150">
    <property type="entry name" value="CCP_MauG"/>
    <property type="match status" value="1"/>
</dbReference>
<reference evidence="9 10" key="1">
    <citation type="submission" date="2017-10" db="EMBL/GenBank/DDBJ databases">
        <title>The draft genome sequence of Lewinella nigricans NBRC 102662.</title>
        <authorList>
            <person name="Wang K."/>
        </authorList>
    </citation>
    <scope>NUCLEOTIDE SEQUENCE [LARGE SCALE GENOMIC DNA]</scope>
    <source>
        <strain evidence="9 10">NBRC 102662</strain>
    </source>
</reference>
<keyword evidence="5" id="KW-0560">Oxidoreductase</keyword>
<dbReference type="InterPro" id="IPR004852">
    <property type="entry name" value="Di-haem_cyt_c_peroxidsae"/>
</dbReference>
<dbReference type="PANTHER" id="PTHR30600">
    <property type="entry name" value="CYTOCHROME C PEROXIDASE-RELATED"/>
    <property type="match status" value="1"/>
</dbReference>
<proteinExistence type="predicted"/>
<dbReference type="InterPro" id="IPR009056">
    <property type="entry name" value="Cyt_c-like_dom"/>
</dbReference>
<evidence type="ECO:0000256" key="1">
    <source>
        <dbReference type="ARBA" id="ARBA00004196"/>
    </source>
</evidence>
<evidence type="ECO:0000259" key="8">
    <source>
        <dbReference type="PROSITE" id="PS51007"/>
    </source>
</evidence>
<dbReference type="OrthoDB" id="9805202at2"/>
<dbReference type="GO" id="GO:0004130">
    <property type="term" value="F:cytochrome-c peroxidase activity"/>
    <property type="evidence" value="ECO:0007669"/>
    <property type="project" value="TreeGrafter"/>
</dbReference>
<organism evidence="9 10">
    <name type="scientific">Flavilitoribacter nigricans (strain ATCC 23147 / DSM 23189 / NBRC 102662 / NCIMB 1420 / SS-2)</name>
    <name type="common">Lewinella nigricans</name>
    <dbReference type="NCBI Taxonomy" id="1122177"/>
    <lineage>
        <taxon>Bacteria</taxon>
        <taxon>Pseudomonadati</taxon>
        <taxon>Bacteroidota</taxon>
        <taxon>Saprospiria</taxon>
        <taxon>Saprospirales</taxon>
        <taxon>Lewinellaceae</taxon>
        <taxon>Flavilitoribacter</taxon>
    </lineage>
</organism>
<dbReference type="PANTHER" id="PTHR30600:SF10">
    <property type="entry name" value="BLL6722 PROTEIN"/>
    <property type="match status" value="1"/>
</dbReference>
<dbReference type="Gene3D" id="1.10.760.10">
    <property type="entry name" value="Cytochrome c-like domain"/>
    <property type="match status" value="2"/>
</dbReference>
<evidence type="ECO:0000256" key="6">
    <source>
        <dbReference type="ARBA" id="ARBA00023004"/>
    </source>
</evidence>
<accession>A0A2D0MYI8</accession>
<dbReference type="GO" id="GO:0046872">
    <property type="term" value="F:metal ion binding"/>
    <property type="evidence" value="ECO:0007669"/>
    <property type="project" value="UniProtKB-KW"/>
</dbReference>
<feature type="domain" description="Cytochrome c" evidence="8">
    <location>
        <begin position="450"/>
        <end position="591"/>
    </location>
</feature>
<dbReference type="GO" id="GO:0009055">
    <property type="term" value="F:electron transfer activity"/>
    <property type="evidence" value="ECO:0007669"/>
    <property type="project" value="InterPro"/>
</dbReference>
<dbReference type="InterPro" id="IPR051395">
    <property type="entry name" value="Cytochrome_c_Peroxidase/MauG"/>
</dbReference>
<keyword evidence="10" id="KW-1185">Reference proteome</keyword>
<gene>
    <name evidence="9" type="ORF">CRP01_38185</name>
</gene>